<evidence type="ECO:0000313" key="3">
    <source>
        <dbReference type="EMBL" id="MBA4708920.1"/>
    </source>
</evidence>
<organism evidence="3 4">
    <name type="scientific">Aquitalea aquatica</name>
    <dbReference type="NCBI Taxonomy" id="3044273"/>
    <lineage>
        <taxon>Bacteria</taxon>
        <taxon>Pseudomonadati</taxon>
        <taxon>Pseudomonadota</taxon>
        <taxon>Betaproteobacteria</taxon>
        <taxon>Neisseriales</taxon>
        <taxon>Chromobacteriaceae</taxon>
        <taxon>Aquitalea</taxon>
    </lineage>
</organism>
<accession>A0A838Y0E7</accession>
<dbReference type="Pfam" id="PF14235">
    <property type="entry name" value="DUF4337"/>
    <property type="match status" value="1"/>
</dbReference>
<dbReference type="AlphaFoldDB" id="A0A838Y0E7"/>
<keyword evidence="2" id="KW-0812">Transmembrane</keyword>
<comment type="caution">
    <text evidence="3">The sequence shown here is derived from an EMBL/GenBank/DDBJ whole genome shotgun (WGS) entry which is preliminary data.</text>
</comment>
<keyword evidence="2" id="KW-0472">Membrane</keyword>
<sequence length="223" mass="24650">MLVLPLRAGEYSARCLWDIGALASVGSRVEQGRVVMAEEEYEIAGLHEKLLEEEAEKGQLAQKIALLTAILATIGAVFSYQSGAKQNEALFLKNQSILKQSEASDAWGYYQAKSTKAHLDQLALVLVTDPAQKAQFQADLQKQEKQKLEQQKKAEALQEESRRLSEESERVLRPHERMALAMTLIQIAVAMASITVLTQRRWLLAVSILSALGGIGLAVSSWF</sequence>
<reference evidence="3 4" key="1">
    <citation type="submission" date="2020-07" db="EMBL/GenBank/DDBJ databases">
        <title>Draft genome sequence of violacein-producing bacteria and related species.</title>
        <authorList>
            <person name="Wilson H.S."/>
            <person name="De Leon M.E."/>
        </authorList>
    </citation>
    <scope>NUCLEOTIDE SEQUENCE [LARGE SCALE GENOMIC DNA]</scope>
    <source>
        <strain evidence="3 4">HSC-21Su07</strain>
    </source>
</reference>
<evidence type="ECO:0000313" key="4">
    <source>
        <dbReference type="Proteomes" id="UP000545606"/>
    </source>
</evidence>
<dbReference type="RefSeq" id="WP_181836024.1">
    <property type="nucleotide sequence ID" value="NZ_JACERN010000030.1"/>
</dbReference>
<evidence type="ECO:0000256" key="2">
    <source>
        <dbReference type="SAM" id="Phobius"/>
    </source>
</evidence>
<dbReference type="InterPro" id="IPR025570">
    <property type="entry name" value="DUF4337"/>
</dbReference>
<name>A0A838Y0E7_9NEIS</name>
<dbReference type="EMBL" id="JACERN010000030">
    <property type="protein sequence ID" value="MBA4708920.1"/>
    <property type="molecule type" value="Genomic_DNA"/>
</dbReference>
<feature type="transmembrane region" description="Helical" evidence="2">
    <location>
        <begin position="178"/>
        <end position="196"/>
    </location>
</feature>
<gene>
    <name evidence="3" type="ORF">H2Z84_11075</name>
</gene>
<evidence type="ECO:0000256" key="1">
    <source>
        <dbReference type="SAM" id="MobiDB-lite"/>
    </source>
</evidence>
<proteinExistence type="predicted"/>
<dbReference type="Proteomes" id="UP000545606">
    <property type="component" value="Unassembled WGS sequence"/>
</dbReference>
<keyword evidence="4" id="KW-1185">Reference proteome</keyword>
<feature type="region of interest" description="Disordered" evidence="1">
    <location>
        <begin position="151"/>
        <end position="170"/>
    </location>
</feature>
<protein>
    <submittedName>
        <fullName evidence="3">DUF4337 domain-containing protein</fullName>
    </submittedName>
</protein>
<keyword evidence="2" id="KW-1133">Transmembrane helix</keyword>
<feature type="transmembrane region" description="Helical" evidence="2">
    <location>
        <begin position="202"/>
        <end position="222"/>
    </location>
</feature>